<organism evidence="2 3">
    <name type="scientific">Grifola frondosa</name>
    <name type="common">Maitake</name>
    <name type="synonym">Polyporus frondosus</name>
    <dbReference type="NCBI Taxonomy" id="5627"/>
    <lineage>
        <taxon>Eukaryota</taxon>
        <taxon>Fungi</taxon>
        <taxon>Dikarya</taxon>
        <taxon>Basidiomycota</taxon>
        <taxon>Agaricomycotina</taxon>
        <taxon>Agaricomycetes</taxon>
        <taxon>Polyporales</taxon>
        <taxon>Grifolaceae</taxon>
        <taxon>Grifola</taxon>
    </lineage>
</organism>
<dbReference type="EMBL" id="LUGG01000004">
    <property type="protein sequence ID" value="OBZ75083.1"/>
    <property type="molecule type" value="Genomic_DNA"/>
</dbReference>
<dbReference type="STRING" id="5627.A0A1C7MDT6"/>
<sequence>MDPSEPDNTAQQASDNRPKRDEIFYFRDVVFLVDGVLFKVPRRNFEENSEVFWTMYTLPPVAGVPDGSDDEHPLLLERISAEDFRCLLRIMFAPKYSDNQELSLDEWTAVLRLASMWQFTQIRDLVIDVLDQSISEPISRIMLARKYSITEWLIPR</sequence>
<dbReference type="Pfam" id="PF00651">
    <property type="entry name" value="BTB"/>
    <property type="match status" value="1"/>
</dbReference>
<proteinExistence type="predicted"/>
<name>A0A1C7MDT6_GRIFR</name>
<dbReference type="PROSITE" id="PS50097">
    <property type="entry name" value="BTB"/>
    <property type="match status" value="1"/>
</dbReference>
<keyword evidence="3" id="KW-1185">Reference proteome</keyword>
<dbReference type="InterPro" id="IPR000210">
    <property type="entry name" value="BTB/POZ_dom"/>
</dbReference>
<gene>
    <name evidence="2" type="ORF">A0H81_05027</name>
</gene>
<protein>
    <recommendedName>
        <fullName evidence="1">BTB domain-containing protein</fullName>
    </recommendedName>
</protein>
<comment type="caution">
    <text evidence="2">The sequence shown here is derived from an EMBL/GenBank/DDBJ whole genome shotgun (WGS) entry which is preliminary data.</text>
</comment>
<dbReference type="AlphaFoldDB" id="A0A1C7MDT6"/>
<evidence type="ECO:0000313" key="2">
    <source>
        <dbReference type="EMBL" id="OBZ75083.1"/>
    </source>
</evidence>
<dbReference type="OrthoDB" id="3199068at2759"/>
<reference evidence="2 3" key="1">
    <citation type="submission" date="2016-03" db="EMBL/GenBank/DDBJ databases">
        <title>Whole genome sequencing of Grifola frondosa 9006-11.</title>
        <authorList>
            <person name="Min B."/>
            <person name="Park H."/>
            <person name="Kim J.-G."/>
            <person name="Cho H."/>
            <person name="Oh Y.-L."/>
            <person name="Kong W.-S."/>
            <person name="Choi I.-G."/>
        </authorList>
    </citation>
    <scope>NUCLEOTIDE SEQUENCE [LARGE SCALE GENOMIC DNA]</scope>
    <source>
        <strain evidence="2 3">9006-11</strain>
    </source>
</reference>
<dbReference type="SUPFAM" id="SSF54695">
    <property type="entry name" value="POZ domain"/>
    <property type="match status" value="1"/>
</dbReference>
<accession>A0A1C7MDT6</accession>
<evidence type="ECO:0000259" key="1">
    <source>
        <dbReference type="PROSITE" id="PS50097"/>
    </source>
</evidence>
<evidence type="ECO:0000313" key="3">
    <source>
        <dbReference type="Proteomes" id="UP000092993"/>
    </source>
</evidence>
<dbReference type="OMA" id="KYSITEW"/>
<dbReference type="Gene3D" id="3.30.710.10">
    <property type="entry name" value="Potassium Channel Kv1.1, Chain A"/>
    <property type="match status" value="1"/>
</dbReference>
<dbReference type="InterPro" id="IPR011333">
    <property type="entry name" value="SKP1/BTB/POZ_sf"/>
</dbReference>
<dbReference type="Proteomes" id="UP000092993">
    <property type="component" value="Unassembled WGS sequence"/>
</dbReference>
<dbReference type="CDD" id="cd18186">
    <property type="entry name" value="BTB_POZ_ZBTB_KLHL-like"/>
    <property type="match status" value="1"/>
</dbReference>
<feature type="domain" description="BTB" evidence="1">
    <location>
        <begin position="27"/>
        <end position="100"/>
    </location>
</feature>